<dbReference type="InterPro" id="IPR001680">
    <property type="entry name" value="WD40_rpt"/>
</dbReference>
<reference evidence="12" key="3">
    <citation type="submission" date="2025-09" db="UniProtKB">
        <authorList>
            <consortium name="Ensembl"/>
        </authorList>
    </citation>
    <scope>IDENTIFICATION</scope>
</reference>
<keyword evidence="3" id="KW-0853">WD repeat</keyword>
<keyword evidence="4" id="KW-0677">Repeat</keyword>
<dbReference type="SMART" id="SM00320">
    <property type="entry name" value="WD40"/>
    <property type="match status" value="5"/>
</dbReference>
<dbReference type="Gene3D" id="2.130.10.10">
    <property type="entry name" value="YVTN repeat-like/Quinoprotein amine dehydrogenase"/>
    <property type="match status" value="3"/>
</dbReference>
<sequence length="1552" mass="176150">MVRAQRRLRAYRVCLPSVYVEHIRSVCSRVSPTSLPCRNWETEAIICRKALDGREVTGLTFNPLNWQQMCAVRASCITVWNIEKCENLQIIKSSVIDLPATESQVKGSAGVSCQGSEGSFTYLGPQMSVSAITGLVGEEAVSFMAKRKAKGRLCGSALCWTAASQLYVGCKEGHLLQVDLDSQSVSVLSDPRAAVKKESQLRAGSLCSLALSRDALFAAGEDRVLRCLHIKGSKVEVKKLSELEEPITDMCFSPECDTLLLSSCGGHVFRYRPLQSDRVVRVPDVVTGRFVAAVPLAIDSSFCVSVQDNGELQLRSMDTGSCVRSLSLSVQVSSLASCPSALYVAVGTAAGHVFFVDLTQKLQPRVVHQQRLHHVAIEHLAFDQRGNVLLAGASDSLVFILDARPSRVFEIIGYTEACGAVLAMSTRCSEGNAGVRVLLLCSAKEGCRLEALDLPLQQLTGGQGCADPQGRLPDALLHKQKFDVAEPLSSAVLGPDGTVFSYCAGRKSLQMFTLPESAEPWTADELVHLEPDQEADSHPLSPAAVILSPHHCWLASAGKDGELRVCDTSSMERYLQTQCHSCWLGGARTVSFSTDGRSLVTIGSQDKSLVCACLRMKAAGAGEVSAAAVYGQGLAAALKPSLVAENPVLSRMPVWDPKTSALASRAPRHGGKASDRSRGLELVEQDDGQEHRSDTWLDRKVQEVLQKEREHFSEERKNLQKAIRELRNTVQAMMRENELLPDIEKLEHLEFNLNVEEQMRLQAEGEEEVARVRNEIELENLAKAYLREVLKRDCWDSMKVKGQAIKAFHSDHEVMNYPMKERTEKELENLQRVQRMRAIEQMDHSIQLSFLEKMTRSAAEKEEELEDKDDEESVALAGSLSAQFGGRNPYLYSQFELFIREQKVHQITLLQDVIYEVKSDFNKQFNSVFKQKEQEISRVKERNKRIAEIMAELDLKGQLWEPTLTDIERPERDLVVLESEFKVEKYLRAEDRLKEEALKKAEEQRRLAAKGDNLRERALDDMMGGVLEVKKEEILKMEIPQPEFMTKPEVQWTEEEKKSFKAFEKKVKELSEEQEKYRKALEAEMKKLQTSNKEATQGFDQVLRKLFERKVKTEMVTCQEELKIANLVYSILIEEEIFNRETELSNKLQKARTSKNDLGEEVRECKEKVNAFKETYDNIVAEDKQLDKSFKKEFSDVPLHLVDQLYKLYKRRPWVQRMRVQSGRAAGEGLDQLKKAIEELDSPENMPEGLDSAAWERFCVARRTKVDSEQKVKQKALMLAEMQAFLQRRMDEDERVRLEVKNIMEELRDFNEEKMRFRLNIMVQILIKQGQVEVEKGNFITDLSDSLLIHRRVVEDLNTTIKTLGEQKIARMVECKDYRKGIIQMEWERRRLAMLKEDLQNKARDIQRLRVSQEQQEYLSEADNKNRTAKQLSTMEKNITLQEKIHQKNVSKAKMEIQKLNKQATQWAVKSRNLDSQLAIMSIGVAEIKNIYEAAAVEETPESSADRRYQDILQRKRLVMLSQAQSQELSVLRAEVERLRMKNFPALVDPDQ</sequence>
<organism evidence="12 13">
    <name type="scientific">Scleropages formosus</name>
    <name type="common">Asian bonytongue</name>
    <name type="synonym">Osteoglossum formosum</name>
    <dbReference type="NCBI Taxonomy" id="113540"/>
    <lineage>
        <taxon>Eukaryota</taxon>
        <taxon>Metazoa</taxon>
        <taxon>Chordata</taxon>
        <taxon>Craniata</taxon>
        <taxon>Vertebrata</taxon>
        <taxon>Euteleostomi</taxon>
        <taxon>Actinopterygii</taxon>
        <taxon>Neopterygii</taxon>
        <taxon>Teleostei</taxon>
        <taxon>Osteoglossocephala</taxon>
        <taxon>Osteoglossomorpha</taxon>
        <taxon>Osteoglossiformes</taxon>
        <taxon>Osteoglossidae</taxon>
        <taxon>Scleropages</taxon>
    </lineage>
</organism>
<dbReference type="GeneTree" id="ENSGT00530000064714"/>
<evidence type="ECO:0000313" key="13">
    <source>
        <dbReference type="Proteomes" id="UP000694397"/>
    </source>
</evidence>
<keyword evidence="6" id="KW-0206">Cytoskeleton</keyword>
<dbReference type="PANTHER" id="PTHR14885">
    <property type="entry name" value="CILIA- AND FLAGELLA-ASSOCIATED PROTEIN 43-RELATED"/>
    <property type="match status" value="1"/>
</dbReference>
<evidence type="ECO:0000313" key="12">
    <source>
        <dbReference type="Ensembl" id="ENSSFOP00015019859.2"/>
    </source>
</evidence>
<dbReference type="GO" id="GO:0007288">
    <property type="term" value="P:sperm axoneme assembly"/>
    <property type="evidence" value="ECO:0007669"/>
    <property type="project" value="TreeGrafter"/>
</dbReference>
<evidence type="ECO:0000256" key="6">
    <source>
        <dbReference type="ARBA" id="ARBA00023212"/>
    </source>
</evidence>
<feature type="coiled-coil region" evidence="10">
    <location>
        <begin position="1148"/>
        <end position="1175"/>
    </location>
</feature>
<dbReference type="PANTHER" id="PTHR14885:SF1">
    <property type="entry name" value="CILIA- AND FLAGELLA-ASSOCIATED PROTEIN 43"/>
    <property type="match status" value="1"/>
</dbReference>
<accession>A0A8C9RSS4</accession>
<evidence type="ECO:0000256" key="1">
    <source>
        <dbReference type="ARBA" id="ARBA00004430"/>
    </source>
</evidence>
<keyword evidence="5 10" id="KW-0175">Coiled coil</keyword>
<evidence type="ECO:0000256" key="5">
    <source>
        <dbReference type="ARBA" id="ARBA00023054"/>
    </source>
</evidence>
<keyword evidence="13" id="KW-1185">Reference proteome</keyword>
<proteinExistence type="inferred from homology"/>
<dbReference type="GO" id="GO:0005930">
    <property type="term" value="C:axoneme"/>
    <property type="evidence" value="ECO:0007669"/>
    <property type="project" value="UniProtKB-SubCell"/>
</dbReference>
<feature type="coiled-coil region" evidence="10">
    <location>
        <begin position="1053"/>
        <end position="1098"/>
    </location>
</feature>
<evidence type="ECO:0000256" key="7">
    <source>
        <dbReference type="ARBA" id="ARBA00023273"/>
    </source>
</evidence>
<dbReference type="SUPFAM" id="SSF50978">
    <property type="entry name" value="WD40 repeat-like"/>
    <property type="match status" value="2"/>
</dbReference>
<feature type="coiled-coil region" evidence="10">
    <location>
        <begin position="922"/>
        <end position="949"/>
    </location>
</feature>
<evidence type="ECO:0000256" key="9">
    <source>
        <dbReference type="ARBA" id="ARBA00023662"/>
    </source>
</evidence>
<dbReference type="Pfam" id="PF25828">
    <property type="entry name" value="CC_Cfap43"/>
    <property type="match status" value="1"/>
</dbReference>
<reference evidence="12 13" key="1">
    <citation type="submission" date="2019-04" db="EMBL/GenBank/DDBJ databases">
        <authorList>
            <consortium name="Wellcome Sanger Institute Data Sharing"/>
        </authorList>
    </citation>
    <scope>NUCLEOTIDE SEQUENCE [LARGE SCALE GENOMIC DNA]</scope>
</reference>
<dbReference type="InterPro" id="IPR015943">
    <property type="entry name" value="WD40/YVTN_repeat-like_dom_sf"/>
</dbReference>
<evidence type="ECO:0000256" key="4">
    <source>
        <dbReference type="ARBA" id="ARBA00022737"/>
    </source>
</evidence>
<protein>
    <recommendedName>
        <fullName evidence="9">Cilia- and flagella-associated protein 43</fullName>
    </recommendedName>
</protein>
<keyword evidence="7" id="KW-0966">Cell projection</keyword>
<evidence type="ECO:0000256" key="8">
    <source>
        <dbReference type="ARBA" id="ARBA00023605"/>
    </source>
</evidence>
<evidence type="ECO:0000256" key="2">
    <source>
        <dbReference type="ARBA" id="ARBA00022490"/>
    </source>
</evidence>
<comment type="similarity">
    <text evidence="8">Belongs to the CFAP43 family.</text>
</comment>
<feature type="compositionally biased region" description="Basic and acidic residues" evidence="11">
    <location>
        <begin position="672"/>
        <end position="681"/>
    </location>
</feature>
<evidence type="ECO:0000256" key="11">
    <source>
        <dbReference type="SAM" id="MobiDB-lite"/>
    </source>
</evidence>
<dbReference type="Proteomes" id="UP000694397">
    <property type="component" value="Chromosome 4"/>
</dbReference>
<feature type="coiled-coil region" evidence="10">
    <location>
        <begin position="1293"/>
        <end position="1320"/>
    </location>
</feature>
<name>A0A8C9RSS4_SCLFO</name>
<evidence type="ECO:0000256" key="10">
    <source>
        <dbReference type="SAM" id="Coils"/>
    </source>
</evidence>
<comment type="subcellular location">
    <subcellularLocation>
        <location evidence="1">Cytoplasm</location>
        <location evidence="1">Cytoskeleton</location>
        <location evidence="1">Cilium axoneme</location>
    </subcellularLocation>
</comment>
<reference evidence="12" key="2">
    <citation type="submission" date="2025-08" db="UniProtKB">
        <authorList>
            <consortium name="Ensembl"/>
        </authorList>
    </citation>
    <scope>IDENTIFICATION</scope>
</reference>
<feature type="region of interest" description="Disordered" evidence="11">
    <location>
        <begin position="660"/>
        <end position="693"/>
    </location>
</feature>
<dbReference type="Ensembl" id="ENSSFOT00015020087.2">
    <property type="protein sequence ID" value="ENSSFOP00015019859.2"/>
    <property type="gene ID" value="ENSSFOG00015012763.2"/>
</dbReference>
<feature type="coiled-coil region" evidence="10">
    <location>
        <begin position="1389"/>
        <end position="1416"/>
    </location>
</feature>
<gene>
    <name evidence="12" type="primary">CFAP43</name>
    <name evidence="12" type="synonym">cfap43</name>
</gene>
<evidence type="ECO:0000256" key="3">
    <source>
        <dbReference type="ARBA" id="ARBA00022574"/>
    </source>
</evidence>
<keyword evidence="2" id="KW-0963">Cytoplasm</keyword>
<dbReference type="OrthoDB" id="535167at2759"/>
<dbReference type="InterPro" id="IPR036322">
    <property type="entry name" value="WD40_repeat_dom_sf"/>
</dbReference>
<feature type="coiled-coil region" evidence="10">
    <location>
        <begin position="702"/>
        <end position="775"/>
    </location>
</feature>